<dbReference type="Proteomes" id="UP001138793">
    <property type="component" value="Unassembled WGS sequence"/>
</dbReference>
<gene>
    <name evidence="1" type="ORF">J2Z64_003187</name>
</gene>
<comment type="caution">
    <text evidence="1">The sequence shown here is derived from an EMBL/GenBank/DDBJ whole genome shotgun (WGS) entry which is preliminary data.</text>
</comment>
<protein>
    <submittedName>
        <fullName evidence="1">Uncharacterized protein</fullName>
    </submittedName>
</protein>
<reference evidence="1" key="1">
    <citation type="submission" date="2021-03" db="EMBL/GenBank/DDBJ databases">
        <title>Genomic Encyclopedia of Type Strains, Phase IV (KMG-IV): sequencing the most valuable type-strain genomes for metagenomic binning, comparative biology and taxonomic classification.</title>
        <authorList>
            <person name="Goeker M."/>
        </authorList>
    </citation>
    <scope>NUCLEOTIDE SEQUENCE</scope>
    <source>
        <strain evidence="1">DSM 107338</strain>
    </source>
</reference>
<proteinExistence type="predicted"/>
<organism evidence="1 2">
    <name type="scientific">Oceanobacillus polygoni</name>
    <dbReference type="NCBI Taxonomy" id="1235259"/>
    <lineage>
        <taxon>Bacteria</taxon>
        <taxon>Bacillati</taxon>
        <taxon>Bacillota</taxon>
        <taxon>Bacilli</taxon>
        <taxon>Bacillales</taxon>
        <taxon>Bacillaceae</taxon>
        <taxon>Oceanobacillus</taxon>
    </lineage>
</organism>
<sequence>MNEEDERRFHALVTQVQQHEATITQLLEILAATNRKVTEFFSGQEK</sequence>
<dbReference type="RefSeq" id="WP_187773618.1">
    <property type="nucleotide sequence ID" value="NZ_JAGGMB010000011.1"/>
</dbReference>
<dbReference type="EMBL" id="JAGGMB010000011">
    <property type="protein sequence ID" value="MBP2078918.1"/>
    <property type="molecule type" value="Genomic_DNA"/>
</dbReference>
<name>A0A9X0YUG8_9BACI</name>
<dbReference type="AlphaFoldDB" id="A0A9X0YUG8"/>
<evidence type="ECO:0000313" key="1">
    <source>
        <dbReference type="EMBL" id="MBP2078918.1"/>
    </source>
</evidence>
<keyword evidence="2" id="KW-1185">Reference proteome</keyword>
<evidence type="ECO:0000313" key="2">
    <source>
        <dbReference type="Proteomes" id="UP001138793"/>
    </source>
</evidence>
<accession>A0A9X0YUG8</accession>